<reference evidence="14 15" key="1">
    <citation type="journal article" date="2021" name="Hortic Res">
        <title>The domestication of Cucurbita argyrosperma as revealed by the genome of its wild relative.</title>
        <authorList>
            <person name="Barrera-Redondo J."/>
            <person name="Sanchez-de la Vega G."/>
            <person name="Aguirre-Liguori J.A."/>
            <person name="Castellanos-Morales G."/>
            <person name="Gutierrez-Guerrero Y.T."/>
            <person name="Aguirre-Dugua X."/>
            <person name="Aguirre-Planter E."/>
            <person name="Tenaillon M.I."/>
            <person name="Lira-Saade R."/>
            <person name="Eguiarte L.E."/>
        </authorList>
    </citation>
    <scope>NUCLEOTIDE SEQUENCE [LARGE SCALE GENOMIC DNA]</scope>
    <source>
        <strain evidence="14">JBR-2021</strain>
    </source>
</reference>
<dbReference type="AlphaFoldDB" id="A0AAV6M7E0"/>
<evidence type="ECO:0000313" key="14">
    <source>
        <dbReference type="EMBL" id="KAG6576856.1"/>
    </source>
</evidence>
<keyword evidence="7" id="KW-0460">Magnesium</keyword>
<keyword evidence="6" id="KW-0378">Hydrolase</keyword>
<dbReference type="CDD" id="cd00143">
    <property type="entry name" value="PP2Cc"/>
    <property type="match status" value="1"/>
</dbReference>
<dbReference type="InterPro" id="IPR001932">
    <property type="entry name" value="PPM-type_phosphatase-like_dom"/>
</dbReference>
<evidence type="ECO:0000256" key="1">
    <source>
        <dbReference type="ARBA" id="ARBA00001936"/>
    </source>
</evidence>
<comment type="cofactor">
    <cofactor evidence="2">
        <name>Mg(2+)</name>
        <dbReference type="ChEBI" id="CHEBI:18420"/>
    </cofactor>
</comment>
<dbReference type="FunFam" id="3.60.40.10:FF:000010">
    <property type="entry name" value="Probable protein phosphatase 2C 39"/>
    <property type="match status" value="1"/>
</dbReference>
<dbReference type="Proteomes" id="UP000685013">
    <property type="component" value="Chromosome 16"/>
</dbReference>
<comment type="catalytic activity">
    <reaction evidence="10">
        <text>O-phospho-L-seryl-[protein] + H2O = L-seryl-[protein] + phosphate</text>
        <dbReference type="Rhea" id="RHEA:20629"/>
        <dbReference type="Rhea" id="RHEA-COMP:9863"/>
        <dbReference type="Rhea" id="RHEA-COMP:11604"/>
        <dbReference type="ChEBI" id="CHEBI:15377"/>
        <dbReference type="ChEBI" id="CHEBI:29999"/>
        <dbReference type="ChEBI" id="CHEBI:43474"/>
        <dbReference type="ChEBI" id="CHEBI:83421"/>
        <dbReference type="EC" id="3.1.3.16"/>
    </reaction>
</comment>
<keyword evidence="5" id="KW-0479">Metal-binding</keyword>
<protein>
    <recommendedName>
        <fullName evidence="4">protein-serine/threonine phosphatase</fullName>
        <ecNumber evidence="4">3.1.3.16</ecNumber>
    </recommendedName>
</protein>
<proteinExistence type="inferred from homology"/>
<dbReference type="EMBL" id="JAGKQH010000016">
    <property type="protein sequence ID" value="KAG6576856.1"/>
    <property type="molecule type" value="Genomic_DNA"/>
</dbReference>
<organism evidence="14 15">
    <name type="scientific">Cucurbita argyrosperma subsp. sororia</name>
    <dbReference type="NCBI Taxonomy" id="37648"/>
    <lineage>
        <taxon>Eukaryota</taxon>
        <taxon>Viridiplantae</taxon>
        <taxon>Streptophyta</taxon>
        <taxon>Embryophyta</taxon>
        <taxon>Tracheophyta</taxon>
        <taxon>Spermatophyta</taxon>
        <taxon>Magnoliopsida</taxon>
        <taxon>eudicotyledons</taxon>
        <taxon>Gunneridae</taxon>
        <taxon>Pentapetalae</taxon>
        <taxon>rosids</taxon>
        <taxon>fabids</taxon>
        <taxon>Cucurbitales</taxon>
        <taxon>Cucurbitaceae</taxon>
        <taxon>Cucurbiteae</taxon>
        <taxon>Cucurbita</taxon>
    </lineage>
</organism>
<feature type="domain" description="PPM-type phosphatase" evidence="13">
    <location>
        <begin position="34"/>
        <end position="281"/>
    </location>
</feature>
<feature type="compositionally biased region" description="Basic and acidic residues" evidence="12">
    <location>
        <begin position="155"/>
        <end position="177"/>
    </location>
</feature>
<dbReference type="PANTHER" id="PTHR47992">
    <property type="entry name" value="PROTEIN PHOSPHATASE"/>
    <property type="match status" value="1"/>
</dbReference>
<evidence type="ECO:0000256" key="9">
    <source>
        <dbReference type="ARBA" id="ARBA00023211"/>
    </source>
</evidence>
<comment type="catalytic activity">
    <reaction evidence="11">
        <text>O-phospho-L-threonyl-[protein] + H2O = L-threonyl-[protein] + phosphate</text>
        <dbReference type="Rhea" id="RHEA:47004"/>
        <dbReference type="Rhea" id="RHEA-COMP:11060"/>
        <dbReference type="Rhea" id="RHEA-COMP:11605"/>
        <dbReference type="ChEBI" id="CHEBI:15377"/>
        <dbReference type="ChEBI" id="CHEBI:30013"/>
        <dbReference type="ChEBI" id="CHEBI:43474"/>
        <dbReference type="ChEBI" id="CHEBI:61977"/>
        <dbReference type="EC" id="3.1.3.16"/>
    </reaction>
</comment>
<comment type="cofactor">
    <cofactor evidence="1">
        <name>Mn(2+)</name>
        <dbReference type="ChEBI" id="CHEBI:29035"/>
    </cofactor>
</comment>
<dbReference type="GO" id="GO:0046872">
    <property type="term" value="F:metal ion binding"/>
    <property type="evidence" value="ECO:0007669"/>
    <property type="project" value="UniProtKB-KW"/>
</dbReference>
<accession>A0AAV6M7E0</accession>
<evidence type="ECO:0000256" key="10">
    <source>
        <dbReference type="ARBA" id="ARBA00047761"/>
    </source>
</evidence>
<evidence type="ECO:0000256" key="2">
    <source>
        <dbReference type="ARBA" id="ARBA00001946"/>
    </source>
</evidence>
<keyword evidence="9" id="KW-0464">Manganese</keyword>
<dbReference type="InterPro" id="IPR015655">
    <property type="entry name" value="PP2C"/>
</dbReference>
<dbReference type="SMART" id="SM00332">
    <property type="entry name" value="PP2Cc"/>
    <property type="match status" value="1"/>
</dbReference>
<keyword evidence="8" id="KW-0904">Protein phosphatase</keyword>
<comment type="caution">
    <text evidence="14">The sequence shown here is derived from an EMBL/GenBank/DDBJ whole genome shotgun (WGS) entry which is preliminary data.</text>
</comment>
<evidence type="ECO:0000256" key="7">
    <source>
        <dbReference type="ARBA" id="ARBA00022842"/>
    </source>
</evidence>
<evidence type="ECO:0000256" key="6">
    <source>
        <dbReference type="ARBA" id="ARBA00022801"/>
    </source>
</evidence>
<evidence type="ECO:0000256" key="4">
    <source>
        <dbReference type="ARBA" id="ARBA00013081"/>
    </source>
</evidence>
<keyword evidence="15" id="KW-1185">Reference proteome</keyword>
<feature type="region of interest" description="Disordered" evidence="12">
    <location>
        <begin position="153"/>
        <end position="177"/>
    </location>
</feature>
<sequence length="617" mass="68061">MDNLCCFNSVYSQFVGGRSPGSSGKGRGNQCPARYGFSLVKGKANHPMEDYHVAKFITVHGHELGLFAIYDGHLGDSVPAYLQKHLFPNILNDEEFWSNPRSSIFKAYETTDQAILSHSPDLGRGGSTAVTAILINGQKLWVANVGDSRAVLSRKGQEEQMSVDHEPNTERGSIEDRGGFVSNMPGDVARVNGQLAVSRAFGDKNLKTHLRSDPDIKNADIDSDTELLILASDGLWKVMTNQEAVDIARRTKDPQRAAKQLAAEALKRESKDDISIIVFGGLGLAFGSPWNTCLTSIDSLSKPSKSVCYGGGRNGSGGGDLGISRALTQLLSIISHIPVSSRKYEVVRSLAEKLIDENHWEGIEELREVNRTVLSTAFNRTIGQIEARMLDLGFLQDDDDEGGGGGSVNGPVEFRLGQIVRAVRFLGESAYSRLGRVKEGANQTRISAEKLAAEALWLAEKMASCGCRSEACRRWASADQLGRLSLAAEPQLQGSLVKLAAFMFKQCREMGKEEEAESERRRRQMQTKLKMLNSWLPLLCRGINGTDAPILSTGERREVESALEEMIATLQQDDQEQVLALWLHHFTYSPSSDWPELHASYTRWYTASRKLSVHRHH</sequence>
<evidence type="ECO:0000256" key="12">
    <source>
        <dbReference type="SAM" id="MobiDB-lite"/>
    </source>
</evidence>
<dbReference type="GO" id="GO:0004722">
    <property type="term" value="F:protein serine/threonine phosphatase activity"/>
    <property type="evidence" value="ECO:0007669"/>
    <property type="project" value="UniProtKB-EC"/>
</dbReference>
<gene>
    <name evidence="14" type="ORF">SDJN03_24430</name>
</gene>
<evidence type="ECO:0000256" key="8">
    <source>
        <dbReference type="ARBA" id="ARBA00022912"/>
    </source>
</evidence>
<evidence type="ECO:0000259" key="13">
    <source>
        <dbReference type="PROSITE" id="PS51746"/>
    </source>
</evidence>
<evidence type="ECO:0000256" key="5">
    <source>
        <dbReference type="ARBA" id="ARBA00022723"/>
    </source>
</evidence>
<evidence type="ECO:0000313" key="15">
    <source>
        <dbReference type="Proteomes" id="UP000685013"/>
    </source>
</evidence>
<evidence type="ECO:0000256" key="3">
    <source>
        <dbReference type="ARBA" id="ARBA00006702"/>
    </source>
</evidence>
<dbReference type="PROSITE" id="PS51746">
    <property type="entry name" value="PPM_2"/>
    <property type="match status" value="1"/>
</dbReference>
<comment type="similarity">
    <text evidence="3">Belongs to the PP2C family.</text>
</comment>
<dbReference type="EC" id="3.1.3.16" evidence="4"/>
<evidence type="ECO:0000256" key="11">
    <source>
        <dbReference type="ARBA" id="ARBA00048336"/>
    </source>
</evidence>
<feature type="non-terminal residue" evidence="14">
    <location>
        <position position="1"/>
    </location>
</feature>
<dbReference type="Pfam" id="PF00481">
    <property type="entry name" value="PP2C"/>
    <property type="match status" value="1"/>
</dbReference>
<name>A0AAV6M7E0_9ROSI</name>